<evidence type="ECO:0000313" key="4">
    <source>
        <dbReference type="Proteomes" id="UP000030746"/>
    </source>
</evidence>
<feature type="region of interest" description="Disordered" evidence="1">
    <location>
        <begin position="366"/>
        <end position="397"/>
    </location>
</feature>
<dbReference type="OMA" id="MATAQWV"/>
<keyword evidence="2" id="KW-0812">Transmembrane</keyword>
<keyword evidence="2" id="KW-0472">Membrane</keyword>
<feature type="compositionally biased region" description="Polar residues" evidence="1">
    <location>
        <begin position="292"/>
        <end position="308"/>
    </location>
</feature>
<reference evidence="3 4" key="1">
    <citation type="journal article" date="2013" name="Nature">
        <title>Insights into bilaterian evolution from three spiralian genomes.</title>
        <authorList>
            <person name="Simakov O."/>
            <person name="Marletaz F."/>
            <person name="Cho S.J."/>
            <person name="Edsinger-Gonzales E."/>
            <person name="Havlak P."/>
            <person name="Hellsten U."/>
            <person name="Kuo D.H."/>
            <person name="Larsson T."/>
            <person name="Lv J."/>
            <person name="Arendt D."/>
            <person name="Savage R."/>
            <person name="Osoegawa K."/>
            <person name="de Jong P."/>
            <person name="Grimwood J."/>
            <person name="Chapman J.A."/>
            <person name="Shapiro H."/>
            <person name="Aerts A."/>
            <person name="Otillar R.P."/>
            <person name="Terry A.Y."/>
            <person name="Boore J.L."/>
            <person name="Grigoriev I.V."/>
            <person name="Lindberg D.R."/>
            <person name="Seaver E.C."/>
            <person name="Weisblat D.A."/>
            <person name="Putnam N.H."/>
            <person name="Rokhsar D.S."/>
        </authorList>
    </citation>
    <scope>NUCLEOTIDE SEQUENCE [LARGE SCALE GENOMIC DNA]</scope>
</reference>
<name>V4B433_LOTGI</name>
<dbReference type="RefSeq" id="XP_009047349.1">
    <property type="nucleotide sequence ID" value="XM_009049101.1"/>
</dbReference>
<dbReference type="Proteomes" id="UP000030746">
    <property type="component" value="Unassembled WGS sequence"/>
</dbReference>
<organism evidence="3 4">
    <name type="scientific">Lottia gigantea</name>
    <name type="common">Giant owl limpet</name>
    <dbReference type="NCBI Taxonomy" id="225164"/>
    <lineage>
        <taxon>Eukaryota</taxon>
        <taxon>Metazoa</taxon>
        <taxon>Spiralia</taxon>
        <taxon>Lophotrochozoa</taxon>
        <taxon>Mollusca</taxon>
        <taxon>Gastropoda</taxon>
        <taxon>Patellogastropoda</taxon>
        <taxon>Lottioidea</taxon>
        <taxon>Lottiidae</taxon>
        <taxon>Lottia</taxon>
    </lineage>
</organism>
<dbReference type="OrthoDB" id="6153344at2759"/>
<sequence length="444" mass="49618">MTNFNKIYDGMNIGGLTNVHSTIPENASVSDVMYNYPVTVENQPSRPNGNVLQPRISRIPNSAHQKLDVWKFPNSEIKQPTREEFYQSYDPKIGLHTAAVLGGILVWLIIYLVYRTKCKKVIIRFFKGLSERRKEKKRASFHMQNKQSTVRMGADTPSIIMTSDKQEITSNHVSINVQTSNAKDIDQTEITVPTDLELQEVPTVLQKPPRVKTDIKKATAQWVKEQPLSIQSLQELPSSCVTAFTSDYSQLKLPNSCPPIRDELIHKSSFGLSADWNKSLPSISHHLEASLSSYSDKGPASNSSSQNKVLKATDDHSVDKANLNKRLLPKLTITIPDSISTDATELTLNDSLVPIPVTPTVKIQNYTSKRSAHSPSLHRLNSDDSISSNSSDEPLLSDSMTQSVDCWHDNNSKQTWPLNEKVKCTGNDVNSVNIRLLNDKETVL</sequence>
<dbReference type="KEGG" id="lgi:LOTGIDRAFT_230579"/>
<feature type="compositionally biased region" description="Low complexity" evidence="1">
    <location>
        <begin position="383"/>
        <end position="397"/>
    </location>
</feature>
<protein>
    <submittedName>
        <fullName evidence="3">Uncharacterized protein</fullName>
    </submittedName>
</protein>
<evidence type="ECO:0000256" key="2">
    <source>
        <dbReference type="SAM" id="Phobius"/>
    </source>
</evidence>
<dbReference type="CTD" id="20248337"/>
<proteinExistence type="predicted"/>
<dbReference type="GeneID" id="20248337"/>
<feature type="region of interest" description="Disordered" evidence="1">
    <location>
        <begin position="292"/>
        <end position="316"/>
    </location>
</feature>
<keyword evidence="2" id="KW-1133">Transmembrane helix</keyword>
<dbReference type="HOGENOM" id="CLU_617198_0_0_1"/>
<evidence type="ECO:0000256" key="1">
    <source>
        <dbReference type="SAM" id="MobiDB-lite"/>
    </source>
</evidence>
<dbReference type="EMBL" id="KB200329">
    <property type="protein sequence ID" value="ESP02191.1"/>
    <property type="molecule type" value="Genomic_DNA"/>
</dbReference>
<dbReference type="AlphaFoldDB" id="V4B433"/>
<evidence type="ECO:0000313" key="3">
    <source>
        <dbReference type="EMBL" id="ESP02191.1"/>
    </source>
</evidence>
<accession>V4B433</accession>
<keyword evidence="4" id="KW-1185">Reference proteome</keyword>
<gene>
    <name evidence="3" type="ORF">LOTGIDRAFT_230579</name>
</gene>
<feature type="transmembrane region" description="Helical" evidence="2">
    <location>
        <begin position="93"/>
        <end position="114"/>
    </location>
</feature>